<reference evidence="3" key="1">
    <citation type="submission" date="2018-08" db="EMBL/GenBank/DDBJ databases">
        <authorList>
            <person name="Kim S.-J."/>
            <person name="Jung G.-Y."/>
        </authorList>
    </citation>
    <scope>NUCLEOTIDE SEQUENCE [LARGE SCALE GENOMIC DNA]</scope>
    <source>
        <strain evidence="3">GY_H</strain>
    </source>
</reference>
<accession>A0A371BB74</accession>
<dbReference type="CDD" id="cd03454">
    <property type="entry name" value="YdeM"/>
    <property type="match status" value="1"/>
</dbReference>
<dbReference type="InterPro" id="IPR002539">
    <property type="entry name" value="MaoC-like_dom"/>
</dbReference>
<evidence type="ECO:0000259" key="1">
    <source>
        <dbReference type="Pfam" id="PF01575"/>
    </source>
</evidence>
<dbReference type="RefSeq" id="WP_115516840.1">
    <property type="nucleotide sequence ID" value="NZ_QRGO01000001.1"/>
</dbReference>
<feature type="domain" description="MaoC-like" evidence="1">
    <location>
        <begin position="20"/>
        <end position="115"/>
    </location>
</feature>
<sequence length="154" mass="16824">MTDKLHFEDFKVGDEAVYGPRHVTREEIVAFAAEFDPQPMHLDEAAAANTLLGGLGGSGWHSCALLMRMIADGFVLNSTSMGSPGVEEVRWLRPLRPGVNLRVRTRVLEARASKSRPDMGLVKMTFEMIDDSDAVVTTMISTLMMGRRDAGASA</sequence>
<dbReference type="PANTHER" id="PTHR43664">
    <property type="entry name" value="MONOAMINE OXIDASE-RELATED"/>
    <property type="match status" value="1"/>
</dbReference>
<name>A0A371BB74_9BRAD</name>
<dbReference type="Pfam" id="PF01575">
    <property type="entry name" value="MaoC_dehydratas"/>
    <property type="match status" value="1"/>
</dbReference>
<evidence type="ECO:0000313" key="2">
    <source>
        <dbReference type="EMBL" id="RDV04814.1"/>
    </source>
</evidence>
<dbReference type="OrthoDB" id="9797938at2"/>
<protein>
    <submittedName>
        <fullName evidence="2">Enoyl-CoA hydratase</fullName>
    </submittedName>
</protein>
<proteinExistence type="predicted"/>
<dbReference type="PANTHER" id="PTHR43664:SF1">
    <property type="entry name" value="BETA-METHYLMALYL-COA DEHYDRATASE"/>
    <property type="match status" value="1"/>
</dbReference>
<comment type="caution">
    <text evidence="2">The sequence shown here is derived from an EMBL/GenBank/DDBJ whole genome shotgun (WGS) entry which is preliminary data.</text>
</comment>
<evidence type="ECO:0000313" key="3">
    <source>
        <dbReference type="Proteomes" id="UP000263993"/>
    </source>
</evidence>
<dbReference type="InterPro" id="IPR052342">
    <property type="entry name" value="MCH/BMMD"/>
</dbReference>
<dbReference type="InterPro" id="IPR029069">
    <property type="entry name" value="HotDog_dom_sf"/>
</dbReference>
<dbReference type="AlphaFoldDB" id="A0A371BB74"/>
<gene>
    <name evidence="2" type="ORF">DXH78_09715</name>
</gene>
<dbReference type="Gene3D" id="3.10.129.10">
    <property type="entry name" value="Hotdog Thioesterase"/>
    <property type="match status" value="1"/>
</dbReference>
<dbReference type="Proteomes" id="UP000263993">
    <property type="component" value="Unassembled WGS sequence"/>
</dbReference>
<dbReference type="EMBL" id="QRGO01000001">
    <property type="protein sequence ID" value="RDV04814.1"/>
    <property type="molecule type" value="Genomic_DNA"/>
</dbReference>
<organism evidence="2 3">
    <name type="scientific">Undibacter mobilis</name>
    <dbReference type="NCBI Taxonomy" id="2292256"/>
    <lineage>
        <taxon>Bacteria</taxon>
        <taxon>Pseudomonadati</taxon>
        <taxon>Pseudomonadota</taxon>
        <taxon>Alphaproteobacteria</taxon>
        <taxon>Hyphomicrobiales</taxon>
        <taxon>Nitrobacteraceae</taxon>
        <taxon>Undibacter</taxon>
    </lineage>
</organism>
<dbReference type="SUPFAM" id="SSF54637">
    <property type="entry name" value="Thioesterase/thiol ester dehydrase-isomerase"/>
    <property type="match status" value="1"/>
</dbReference>
<keyword evidence="3" id="KW-1185">Reference proteome</keyword>